<protein>
    <submittedName>
        <fullName evidence="1">14974_t:CDS:1</fullName>
    </submittedName>
</protein>
<proteinExistence type="predicted"/>
<comment type="caution">
    <text evidence="1">The sequence shown here is derived from an EMBL/GenBank/DDBJ whole genome shotgun (WGS) entry which is preliminary data.</text>
</comment>
<keyword evidence="2" id="KW-1185">Reference proteome</keyword>
<name>A0A9N9N878_FUNMO</name>
<reference evidence="1" key="1">
    <citation type="submission" date="2021-06" db="EMBL/GenBank/DDBJ databases">
        <authorList>
            <person name="Kallberg Y."/>
            <person name="Tangrot J."/>
            <person name="Rosling A."/>
        </authorList>
    </citation>
    <scope>NUCLEOTIDE SEQUENCE</scope>
    <source>
        <strain evidence="1">87-6 pot B 2015</strain>
    </source>
</reference>
<sequence>LVYSKLESGYEYFHAFFMDKHWHNNCTRNEYCNMSFEDYMKLKNNLSPCYFTKKAIHRYEMWLENQKNIHMNNTFLTPPFSKKLIQYQRYYSQRESWMDKSCSLTFPPLPPKSITLMSGFERYIMRRNASVSEISAYKFERSQ</sequence>
<evidence type="ECO:0000313" key="2">
    <source>
        <dbReference type="Proteomes" id="UP000789375"/>
    </source>
</evidence>
<feature type="non-terminal residue" evidence="1">
    <location>
        <position position="1"/>
    </location>
</feature>
<dbReference type="AlphaFoldDB" id="A0A9N9N878"/>
<feature type="non-terminal residue" evidence="1">
    <location>
        <position position="143"/>
    </location>
</feature>
<dbReference type="Proteomes" id="UP000789375">
    <property type="component" value="Unassembled WGS sequence"/>
</dbReference>
<dbReference type="EMBL" id="CAJVPP010010645">
    <property type="protein sequence ID" value="CAG8711185.1"/>
    <property type="molecule type" value="Genomic_DNA"/>
</dbReference>
<gene>
    <name evidence="1" type="ORF">FMOSSE_LOCUS14333</name>
</gene>
<evidence type="ECO:0000313" key="1">
    <source>
        <dbReference type="EMBL" id="CAG8711185.1"/>
    </source>
</evidence>
<accession>A0A9N9N878</accession>
<organism evidence="1 2">
    <name type="scientific">Funneliformis mosseae</name>
    <name type="common">Endomycorrhizal fungus</name>
    <name type="synonym">Glomus mosseae</name>
    <dbReference type="NCBI Taxonomy" id="27381"/>
    <lineage>
        <taxon>Eukaryota</taxon>
        <taxon>Fungi</taxon>
        <taxon>Fungi incertae sedis</taxon>
        <taxon>Mucoromycota</taxon>
        <taxon>Glomeromycotina</taxon>
        <taxon>Glomeromycetes</taxon>
        <taxon>Glomerales</taxon>
        <taxon>Glomeraceae</taxon>
        <taxon>Funneliformis</taxon>
    </lineage>
</organism>